<feature type="region of interest" description="Disordered" evidence="1">
    <location>
        <begin position="529"/>
        <end position="553"/>
    </location>
</feature>
<feature type="compositionally biased region" description="Basic and acidic residues" evidence="1">
    <location>
        <begin position="366"/>
        <end position="386"/>
    </location>
</feature>
<proteinExistence type="predicted"/>
<feature type="compositionally biased region" description="Low complexity" evidence="1">
    <location>
        <begin position="57"/>
        <end position="68"/>
    </location>
</feature>
<feature type="compositionally biased region" description="Polar residues" evidence="1">
    <location>
        <begin position="32"/>
        <end position="43"/>
    </location>
</feature>
<keyword evidence="3" id="KW-1185">Reference proteome</keyword>
<organism evidence="2 3">
    <name type="scientific">Dryococelus australis</name>
    <dbReference type="NCBI Taxonomy" id="614101"/>
    <lineage>
        <taxon>Eukaryota</taxon>
        <taxon>Metazoa</taxon>
        <taxon>Ecdysozoa</taxon>
        <taxon>Arthropoda</taxon>
        <taxon>Hexapoda</taxon>
        <taxon>Insecta</taxon>
        <taxon>Pterygota</taxon>
        <taxon>Neoptera</taxon>
        <taxon>Polyneoptera</taxon>
        <taxon>Phasmatodea</taxon>
        <taxon>Verophasmatodea</taxon>
        <taxon>Anareolatae</taxon>
        <taxon>Phasmatidae</taxon>
        <taxon>Eurycanthinae</taxon>
        <taxon>Dryococelus</taxon>
    </lineage>
</organism>
<feature type="region of interest" description="Disordered" evidence="1">
    <location>
        <begin position="21"/>
        <end position="125"/>
    </location>
</feature>
<sequence>MFARPMVAQEWSVHAQLTISHQQPPGTAPLPTASSTGVTSNGDRVQMECSWRSQPGTTTTTTTNTTTTASRPCYGFQRGNILFTTRPPTKDAQPVTTNQPKPSRDSGYSSSQFSYNSLPTRKPSQPYNRRCKSTCSIVLNQATNHRCSDPVCYHSAPSTAAFSSVPEGCEVCGGGRSPTAARRASRLNTFTSHFCTRVPEKAVTEKLSKDVASQTLEGLPQLEEKSATSEQQKQVRRTPYNTRSKTDSQLLDIPGSSGSKPKVSKRVTRSPAKLRGKSPVLLGRRSQGSQCSDHENKQKPRTVHIDVYCTGSEDADASSSSDSDTAEEGDSLSSPQTVYESEKFKVVHTRAGKNQLPQSYVGQQNNKKEGSAPHRKSESFKCESVKESPIPRGYESDDILSSAYPSKQSSCTWLNDNFSILSDTTGDLSTAMSSSSCALSGDGYESVTATSWKDTGTDVDSVVHSTVSIAQSDSFDYADSIDRLRIRAKEKAWEESKCWRSPQQERRHLLQQEKLKEYVEKNKDIMPFPLWKPDSTEDSEDDDETGDAWSIGGWDCTQKHGSLKREDTVKMVNKDKYSPAAAADSSLKDQKQNEVSEKLAIIPSHVVPILKVPVSDVGSLSDSSPSLYKHVRRSIGPFGSRSPSPPPAKVESSVTSPFTVFGKTTNQLLKAQKFGTIVGAFRKPGHHVGPSKNPDCHCEHCRRFYEETGHRSRTRSVGDMPHDSPATWRANSVPASILVDQRVPADFDTQ</sequence>
<evidence type="ECO:0000313" key="3">
    <source>
        <dbReference type="Proteomes" id="UP001159363"/>
    </source>
</evidence>
<feature type="region of interest" description="Disordered" evidence="1">
    <location>
        <begin position="312"/>
        <end position="388"/>
    </location>
</feature>
<feature type="region of interest" description="Disordered" evidence="1">
    <location>
        <begin position="217"/>
        <end position="299"/>
    </location>
</feature>
<accession>A0ABQ9H090</accession>
<feature type="compositionally biased region" description="Polar residues" evidence="1">
    <location>
        <begin position="355"/>
        <end position="365"/>
    </location>
</feature>
<feature type="compositionally biased region" description="Polar residues" evidence="1">
    <location>
        <begin position="239"/>
        <end position="249"/>
    </location>
</feature>
<feature type="compositionally biased region" description="Acidic residues" evidence="1">
    <location>
        <begin position="536"/>
        <end position="546"/>
    </location>
</feature>
<name>A0ABQ9H090_9NEOP</name>
<dbReference type="EMBL" id="JARBHB010000008">
    <property type="protein sequence ID" value="KAJ8877691.1"/>
    <property type="molecule type" value="Genomic_DNA"/>
</dbReference>
<reference evidence="2 3" key="1">
    <citation type="submission" date="2023-02" db="EMBL/GenBank/DDBJ databases">
        <title>LHISI_Scaffold_Assembly.</title>
        <authorList>
            <person name="Stuart O.P."/>
            <person name="Cleave R."/>
            <person name="Magrath M.J.L."/>
            <person name="Mikheyev A.S."/>
        </authorList>
    </citation>
    <scope>NUCLEOTIDE SEQUENCE [LARGE SCALE GENOMIC DNA]</scope>
    <source>
        <strain evidence="2">Daus_M_001</strain>
        <tissue evidence="2">Leg muscle</tissue>
    </source>
</reference>
<evidence type="ECO:0000313" key="2">
    <source>
        <dbReference type="EMBL" id="KAJ8877691.1"/>
    </source>
</evidence>
<evidence type="ECO:0000256" key="1">
    <source>
        <dbReference type="SAM" id="MobiDB-lite"/>
    </source>
</evidence>
<feature type="region of interest" description="Disordered" evidence="1">
    <location>
        <begin position="708"/>
        <end position="729"/>
    </location>
</feature>
<feature type="compositionally biased region" description="Basic residues" evidence="1">
    <location>
        <begin position="262"/>
        <end position="276"/>
    </location>
</feature>
<dbReference type="Proteomes" id="UP001159363">
    <property type="component" value="Chromosome 7"/>
</dbReference>
<protein>
    <submittedName>
        <fullName evidence="2">Uncharacterized protein</fullName>
    </submittedName>
</protein>
<gene>
    <name evidence="2" type="ORF">PR048_022146</name>
</gene>
<comment type="caution">
    <text evidence="2">The sequence shown here is derived from an EMBL/GenBank/DDBJ whole genome shotgun (WGS) entry which is preliminary data.</text>
</comment>
<feature type="compositionally biased region" description="Low complexity" evidence="1">
    <location>
        <begin position="105"/>
        <end position="117"/>
    </location>
</feature>